<evidence type="ECO:0000313" key="2">
    <source>
        <dbReference type="EMBL" id="KAE9091445.1"/>
    </source>
</evidence>
<evidence type="ECO:0000313" key="6">
    <source>
        <dbReference type="EMBL" id="KAE9290662.1"/>
    </source>
</evidence>
<dbReference type="Proteomes" id="UP000476176">
    <property type="component" value="Unassembled WGS sequence"/>
</dbReference>
<evidence type="ECO:0000313" key="11">
    <source>
        <dbReference type="Proteomes" id="UP000476176"/>
    </source>
</evidence>
<dbReference type="Proteomes" id="UP000460718">
    <property type="component" value="Unassembled WGS sequence"/>
</dbReference>
<reference evidence="10 11" key="1">
    <citation type="submission" date="2018-09" db="EMBL/GenBank/DDBJ databases">
        <title>Genomic investigation of the strawberry pathogen Phytophthora fragariae indicates pathogenicity is determined by transcriptional variation in three key races.</title>
        <authorList>
            <person name="Adams T.M."/>
            <person name="Armitage A.D."/>
            <person name="Sobczyk M.K."/>
            <person name="Bates H.J."/>
            <person name="Dunwell J.M."/>
            <person name="Nellist C.F."/>
            <person name="Harrison R.J."/>
        </authorList>
    </citation>
    <scope>NUCLEOTIDE SEQUENCE [LARGE SCALE GENOMIC DNA]</scope>
    <source>
        <strain evidence="5 8">BC-1</strain>
        <strain evidence="4 11">BC-23</strain>
        <strain evidence="3 7">NOV-27</strain>
        <strain evidence="2 9">NOV-5</strain>
        <strain evidence="6 12">NOV-77</strain>
        <strain evidence="1 10">SCRP245</strain>
    </source>
</reference>
<name>A0A6A3HT87_9STRA</name>
<comment type="caution">
    <text evidence="1">The sequence shown here is derived from an EMBL/GenBank/DDBJ whole genome shotgun (WGS) entry which is preliminary data.</text>
</comment>
<evidence type="ECO:0000313" key="12">
    <source>
        <dbReference type="Proteomes" id="UP000486351"/>
    </source>
</evidence>
<evidence type="ECO:0000313" key="5">
    <source>
        <dbReference type="EMBL" id="KAE9184794.1"/>
    </source>
</evidence>
<evidence type="ECO:0000313" key="4">
    <source>
        <dbReference type="EMBL" id="KAE9182153.1"/>
    </source>
</evidence>
<dbReference type="EMBL" id="QXFW01002979">
    <property type="protein sequence ID" value="KAE8973916.1"/>
    <property type="molecule type" value="Genomic_DNA"/>
</dbReference>
<dbReference type="EMBL" id="QXGA01002828">
    <property type="protein sequence ID" value="KAE9091445.1"/>
    <property type="molecule type" value="Genomic_DNA"/>
</dbReference>
<evidence type="ECO:0000313" key="10">
    <source>
        <dbReference type="Proteomes" id="UP000460718"/>
    </source>
</evidence>
<evidence type="ECO:0000313" key="1">
    <source>
        <dbReference type="EMBL" id="KAE8973916.1"/>
    </source>
</evidence>
<dbReference type="EMBL" id="QXFY01002925">
    <property type="protein sequence ID" value="KAE9290662.1"/>
    <property type="molecule type" value="Genomic_DNA"/>
</dbReference>
<evidence type="ECO:0000313" key="3">
    <source>
        <dbReference type="EMBL" id="KAE9175086.1"/>
    </source>
</evidence>
<dbReference type="Proteomes" id="UP000440367">
    <property type="component" value="Unassembled WGS sequence"/>
</dbReference>
<dbReference type="Proteomes" id="UP000433483">
    <property type="component" value="Unassembled WGS sequence"/>
</dbReference>
<protein>
    <submittedName>
        <fullName evidence="1">Uncharacterized protein</fullName>
    </submittedName>
</protein>
<dbReference type="EMBL" id="QXGB01002778">
    <property type="protein sequence ID" value="KAE9175086.1"/>
    <property type="molecule type" value="Genomic_DNA"/>
</dbReference>
<sequence>MIANNTFAWITGVSRPPACAAALNSTHRKQVPAKACNLATDVT</sequence>
<dbReference type="AlphaFoldDB" id="A0A6A3HT87"/>
<gene>
    <name evidence="5" type="ORF">PF002_g26337</name>
    <name evidence="4" type="ORF">PF004_g24323</name>
    <name evidence="3" type="ORF">PF005_g25556</name>
    <name evidence="2" type="ORF">PF006_g24927</name>
    <name evidence="6" type="ORF">PF008_g25530</name>
    <name evidence="1" type="ORF">PF011_g25063</name>
</gene>
<dbReference type="Proteomes" id="UP000440732">
    <property type="component" value="Unassembled WGS sequence"/>
</dbReference>
<dbReference type="EMBL" id="QXGD01002735">
    <property type="protein sequence ID" value="KAE9184794.1"/>
    <property type="molecule type" value="Genomic_DNA"/>
</dbReference>
<evidence type="ECO:0000313" key="8">
    <source>
        <dbReference type="Proteomes" id="UP000440367"/>
    </source>
</evidence>
<evidence type="ECO:0000313" key="7">
    <source>
        <dbReference type="Proteomes" id="UP000433483"/>
    </source>
</evidence>
<evidence type="ECO:0000313" key="9">
    <source>
        <dbReference type="Proteomes" id="UP000440732"/>
    </source>
</evidence>
<dbReference type="EMBL" id="QXGC01002754">
    <property type="protein sequence ID" value="KAE9182153.1"/>
    <property type="molecule type" value="Genomic_DNA"/>
</dbReference>
<accession>A0A6A3HT87</accession>
<proteinExistence type="predicted"/>
<organism evidence="1 10">
    <name type="scientific">Phytophthora fragariae</name>
    <dbReference type="NCBI Taxonomy" id="53985"/>
    <lineage>
        <taxon>Eukaryota</taxon>
        <taxon>Sar</taxon>
        <taxon>Stramenopiles</taxon>
        <taxon>Oomycota</taxon>
        <taxon>Peronosporomycetes</taxon>
        <taxon>Peronosporales</taxon>
        <taxon>Peronosporaceae</taxon>
        <taxon>Phytophthora</taxon>
    </lineage>
</organism>
<keyword evidence="7" id="KW-1185">Reference proteome</keyword>
<dbReference type="Proteomes" id="UP000486351">
    <property type="component" value="Unassembled WGS sequence"/>
</dbReference>